<feature type="transmembrane region" description="Helical" evidence="13">
    <location>
        <begin position="59"/>
        <end position="82"/>
    </location>
</feature>
<evidence type="ECO:0000256" key="5">
    <source>
        <dbReference type="ARBA" id="ARBA00022692"/>
    </source>
</evidence>
<proteinExistence type="inferred from homology"/>
<keyword evidence="4" id="KW-0597">Phosphoprotein</keyword>
<keyword evidence="10" id="KW-0325">Glycoprotein</keyword>
<keyword evidence="7 13" id="KW-1133">Transmembrane helix</keyword>
<keyword evidence="8 13" id="KW-0472">Membrane</keyword>
<evidence type="ECO:0000256" key="3">
    <source>
        <dbReference type="ARBA" id="ARBA00018050"/>
    </source>
</evidence>
<dbReference type="InterPro" id="IPR009861">
    <property type="entry name" value="HCST"/>
</dbReference>
<comment type="subcellular location">
    <subcellularLocation>
        <location evidence="1">Membrane</location>
        <topology evidence="1">Single-pass type I membrane protein</topology>
    </subcellularLocation>
</comment>
<dbReference type="EMBL" id="JAHFZB010000038">
    <property type="protein sequence ID" value="KAK6469799.1"/>
    <property type="molecule type" value="Genomic_DNA"/>
</dbReference>
<keyword evidence="5 13" id="KW-0812">Transmembrane</keyword>
<evidence type="ECO:0000256" key="4">
    <source>
        <dbReference type="ARBA" id="ARBA00022553"/>
    </source>
</evidence>
<evidence type="ECO:0000256" key="2">
    <source>
        <dbReference type="ARBA" id="ARBA00006724"/>
    </source>
</evidence>
<protein>
    <recommendedName>
        <fullName evidence="3">Hematopoietic cell signal transducer</fullName>
    </recommendedName>
    <alternativeName>
        <fullName evidence="12">DNAX-activation protein 10</fullName>
    </alternativeName>
    <alternativeName>
        <fullName evidence="11">Membrane protein DAP10</fullName>
    </alternativeName>
</protein>
<evidence type="ECO:0000256" key="9">
    <source>
        <dbReference type="ARBA" id="ARBA00023157"/>
    </source>
</evidence>
<evidence type="ECO:0000256" key="1">
    <source>
        <dbReference type="ARBA" id="ARBA00004479"/>
    </source>
</evidence>
<sequence>MYTAVNSGFEKVESVEQEMADRVIFSALAVLLCLSGKSLKWTLVCSLDCSHCYKIEPGVMAGIIATDVVLTVLIVVFVYYLASRRREKKEKADKVYINMPNMERRPYLKS</sequence>
<reference evidence="14 15" key="1">
    <citation type="submission" date="2021-05" db="EMBL/GenBank/DDBJ databases">
        <authorList>
            <person name="Zahm M."/>
            <person name="Klopp C."/>
            <person name="Cabau C."/>
            <person name="Kuhl H."/>
            <person name="Suciu R."/>
            <person name="Ciorpac M."/>
            <person name="Holostenco D."/>
            <person name="Gessner J."/>
            <person name="Wuertz S."/>
            <person name="Hohne C."/>
            <person name="Stock M."/>
            <person name="Gislard M."/>
            <person name="Lluch J."/>
            <person name="Milhes M."/>
            <person name="Lampietro C."/>
            <person name="Lopez Roques C."/>
            <person name="Donnadieu C."/>
            <person name="Du K."/>
            <person name="Schartl M."/>
            <person name="Guiguen Y."/>
        </authorList>
    </citation>
    <scope>NUCLEOTIDE SEQUENCE [LARGE SCALE GENOMIC DNA]</scope>
    <source>
        <strain evidence="14">Hh-F2</strain>
        <tissue evidence="14">Blood</tissue>
    </source>
</reference>
<evidence type="ECO:0000256" key="12">
    <source>
        <dbReference type="ARBA" id="ARBA00031263"/>
    </source>
</evidence>
<evidence type="ECO:0000313" key="15">
    <source>
        <dbReference type="Proteomes" id="UP001369086"/>
    </source>
</evidence>
<organism evidence="14 15">
    <name type="scientific">Huso huso</name>
    <name type="common">Beluga</name>
    <name type="synonym">Acipenser huso</name>
    <dbReference type="NCBI Taxonomy" id="61971"/>
    <lineage>
        <taxon>Eukaryota</taxon>
        <taxon>Metazoa</taxon>
        <taxon>Chordata</taxon>
        <taxon>Craniata</taxon>
        <taxon>Vertebrata</taxon>
        <taxon>Euteleostomi</taxon>
        <taxon>Actinopterygii</taxon>
        <taxon>Chondrostei</taxon>
        <taxon>Acipenseriformes</taxon>
        <taxon>Acipenseridae</taxon>
        <taxon>Huso</taxon>
    </lineage>
</organism>
<name>A0ABR0YBK8_HUSHU</name>
<comment type="similarity">
    <text evidence="2">Belongs to the DAP10 family.</text>
</comment>
<evidence type="ECO:0000256" key="11">
    <source>
        <dbReference type="ARBA" id="ARBA00031053"/>
    </source>
</evidence>
<dbReference type="PANTHER" id="PTHR21409">
    <property type="entry name" value="HEMATOPOIETIC CELL SIGNAL TRANSDUCER"/>
    <property type="match status" value="1"/>
</dbReference>
<dbReference type="PANTHER" id="PTHR21409:SF1">
    <property type="entry name" value="HEMATOPOIETIC CELL SIGNAL TRANSDUCER"/>
    <property type="match status" value="1"/>
</dbReference>
<evidence type="ECO:0000313" key="14">
    <source>
        <dbReference type="EMBL" id="KAK6469799.1"/>
    </source>
</evidence>
<dbReference type="Gene3D" id="1.10.287.770">
    <property type="entry name" value="YojJ-like"/>
    <property type="match status" value="1"/>
</dbReference>
<comment type="caution">
    <text evidence="14">The sequence shown here is derived from an EMBL/GenBank/DDBJ whole genome shotgun (WGS) entry which is preliminary data.</text>
</comment>
<evidence type="ECO:0000256" key="13">
    <source>
        <dbReference type="SAM" id="Phobius"/>
    </source>
</evidence>
<evidence type="ECO:0000256" key="8">
    <source>
        <dbReference type="ARBA" id="ARBA00023136"/>
    </source>
</evidence>
<dbReference type="Proteomes" id="UP001369086">
    <property type="component" value="Unassembled WGS sequence"/>
</dbReference>
<evidence type="ECO:0000256" key="6">
    <source>
        <dbReference type="ARBA" id="ARBA00022729"/>
    </source>
</evidence>
<gene>
    <name evidence="14" type="ORF">HHUSO_G32213</name>
</gene>
<keyword evidence="9" id="KW-1015">Disulfide bond</keyword>
<keyword evidence="15" id="KW-1185">Reference proteome</keyword>
<evidence type="ECO:0000256" key="7">
    <source>
        <dbReference type="ARBA" id="ARBA00022989"/>
    </source>
</evidence>
<evidence type="ECO:0000256" key="10">
    <source>
        <dbReference type="ARBA" id="ARBA00023180"/>
    </source>
</evidence>
<keyword evidence="6" id="KW-0732">Signal</keyword>
<accession>A0ABR0YBK8</accession>
<dbReference type="Pfam" id="PF07213">
    <property type="entry name" value="DAP10"/>
    <property type="match status" value="1"/>
</dbReference>